<comment type="similarity">
    <text evidence="8">Belongs to the class-I aminoacyl-tRNA synthetase family. IleS type 2 subfamily.</text>
</comment>
<dbReference type="InterPro" id="IPR013155">
    <property type="entry name" value="M/V/L/I-tRNA-synth_anticd-bd"/>
</dbReference>
<dbReference type="Gene3D" id="3.40.50.620">
    <property type="entry name" value="HUPs"/>
    <property type="match status" value="2"/>
</dbReference>
<comment type="cofactor">
    <cofactor evidence="8">
        <name>Zn(2+)</name>
        <dbReference type="ChEBI" id="CHEBI:29105"/>
    </cofactor>
</comment>
<protein>
    <recommendedName>
        <fullName evidence="8">Isoleucine--tRNA ligase</fullName>
        <ecNumber evidence="8">6.1.1.5</ecNumber>
    </recommendedName>
    <alternativeName>
        <fullName evidence="8">Isoleucyl-tRNA synthetase</fullName>
        <shortName evidence="8">IleRS</shortName>
    </alternativeName>
</protein>
<dbReference type="InterPro" id="IPR033709">
    <property type="entry name" value="Anticodon_Ile_ABEc"/>
</dbReference>
<comment type="domain">
    <text evidence="8">IleRS has two distinct active sites: one for aminoacylation and one for editing. The misactivated valine is translocated from the active site to the editing site, which sterically excludes the correctly activated isoleucine. The single editing site contains two valyl binding pockets, one specific for each substrate (Val-AMP or Val-tRNA(Ile)).</text>
</comment>
<keyword evidence="2 8" id="KW-0547">Nucleotide-binding</keyword>
<dbReference type="InterPro" id="IPR009008">
    <property type="entry name" value="Val/Leu/Ile-tRNA-synth_edit"/>
</dbReference>
<proteinExistence type="inferred from homology"/>
<evidence type="ECO:0000256" key="1">
    <source>
        <dbReference type="ARBA" id="ARBA00022598"/>
    </source>
</evidence>
<feature type="domain" description="Methionyl/Valyl/Leucyl/Isoleucyl-tRNA synthetase anticodon-binding" evidence="10">
    <location>
        <begin position="775"/>
        <end position="934"/>
    </location>
</feature>
<evidence type="ECO:0000256" key="7">
    <source>
        <dbReference type="ARBA" id="ARBA00048359"/>
    </source>
</evidence>
<comment type="function">
    <text evidence="6 8">Catalyzes the attachment of isoleucine to tRNA(Ile). As IleRS can inadvertently accommodate and process structurally similar amino acids such as valine, to avoid such errors it has two additional distinct tRNA(Ile)-dependent editing activities. One activity is designated as 'pretransfer' editing and involves the hydrolysis of activated Val-AMP. The other activity is designated 'posttransfer' editing and involves deacylation of mischarged Val-tRNA(Ile).</text>
</comment>
<comment type="subcellular location">
    <subcellularLocation>
        <location evidence="8">Cytoplasm</location>
    </subcellularLocation>
</comment>
<dbReference type="Pfam" id="PF08264">
    <property type="entry name" value="Anticodon_1"/>
    <property type="match status" value="1"/>
</dbReference>
<dbReference type="SUPFAM" id="SSF52374">
    <property type="entry name" value="Nucleotidylyl transferase"/>
    <property type="match status" value="1"/>
</dbReference>
<evidence type="ECO:0000256" key="3">
    <source>
        <dbReference type="ARBA" id="ARBA00022840"/>
    </source>
</evidence>
<evidence type="ECO:0000313" key="12">
    <source>
        <dbReference type="Proteomes" id="UP000664628"/>
    </source>
</evidence>
<dbReference type="PRINTS" id="PR00984">
    <property type="entry name" value="TRNASYNTHILE"/>
</dbReference>
<evidence type="ECO:0000259" key="10">
    <source>
        <dbReference type="Pfam" id="PF08264"/>
    </source>
</evidence>
<feature type="short sequence motif" description="'KMSKS' region" evidence="8">
    <location>
        <begin position="687"/>
        <end position="691"/>
    </location>
</feature>
<evidence type="ECO:0000313" key="11">
    <source>
        <dbReference type="EMBL" id="MBO0947744.1"/>
    </source>
</evidence>
<dbReference type="Pfam" id="PF19302">
    <property type="entry name" value="DUF5915"/>
    <property type="match status" value="1"/>
</dbReference>
<dbReference type="GO" id="GO:0004822">
    <property type="term" value="F:isoleucine-tRNA ligase activity"/>
    <property type="evidence" value="ECO:0007669"/>
    <property type="project" value="UniProtKB-EC"/>
</dbReference>
<dbReference type="SUPFAM" id="SSF50677">
    <property type="entry name" value="ValRS/IleRS/LeuRS editing domain"/>
    <property type="match status" value="1"/>
</dbReference>
<comment type="caution">
    <text evidence="11">The sequence shown here is derived from an EMBL/GenBank/DDBJ whole genome shotgun (WGS) entry which is preliminary data.</text>
</comment>
<evidence type="ECO:0000256" key="8">
    <source>
        <dbReference type="HAMAP-Rule" id="MF_02003"/>
    </source>
</evidence>
<dbReference type="HAMAP" id="MF_02003">
    <property type="entry name" value="Ile_tRNA_synth_type2"/>
    <property type="match status" value="1"/>
</dbReference>
<organism evidence="11 12">
    <name type="scientific">Fibrella forsythiae</name>
    <dbReference type="NCBI Taxonomy" id="2817061"/>
    <lineage>
        <taxon>Bacteria</taxon>
        <taxon>Pseudomonadati</taxon>
        <taxon>Bacteroidota</taxon>
        <taxon>Cytophagia</taxon>
        <taxon>Cytophagales</taxon>
        <taxon>Spirosomataceae</taxon>
        <taxon>Fibrella</taxon>
    </lineage>
</organism>
<dbReference type="EC" id="6.1.1.5" evidence="8"/>
<keyword evidence="8" id="KW-0862">Zinc</keyword>
<dbReference type="Proteomes" id="UP000664628">
    <property type="component" value="Unassembled WGS sequence"/>
</dbReference>
<keyword evidence="12" id="KW-1185">Reference proteome</keyword>
<evidence type="ECO:0000256" key="2">
    <source>
        <dbReference type="ARBA" id="ARBA00022741"/>
    </source>
</evidence>
<comment type="subunit">
    <text evidence="8">Monomer.</text>
</comment>
<dbReference type="InterPro" id="IPR009080">
    <property type="entry name" value="tRNAsynth_Ia_anticodon-bd"/>
</dbReference>
<comment type="catalytic activity">
    <reaction evidence="7 8">
        <text>tRNA(Ile) + L-isoleucine + ATP = L-isoleucyl-tRNA(Ile) + AMP + diphosphate</text>
        <dbReference type="Rhea" id="RHEA:11060"/>
        <dbReference type="Rhea" id="RHEA-COMP:9666"/>
        <dbReference type="Rhea" id="RHEA-COMP:9695"/>
        <dbReference type="ChEBI" id="CHEBI:30616"/>
        <dbReference type="ChEBI" id="CHEBI:33019"/>
        <dbReference type="ChEBI" id="CHEBI:58045"/>
        <dbReference type="ChEBI" id="CHEBI:78442"/>
        <dbReference type="ChEBI" id="CHEBI:78528"/>
        <dbReference type="ChEBI" id="CHEBI:456215"/>
        <dbReference type="EC" id="6.1.1.5"/>
    </reaction>
</comment>
<feature type="domain" description="Aminoacyl-tRNA synthetase class Ia" evidence="9">
    <location>
        <begin position="18"/>
        <end position="724"/>
    </location>
</feature>
<feature type="binding site" evidence="8">
    <location>
        <position position="690"/>
    </location>
    <ligand>
        <name>ATP</name>
        <dbReference type="ChEBI" id="CHEBI:30616"/>
    </ligand>
</feature>
<name>A0ABS3JEM7_9BACT</name>
<evidence type="ECO:0000256" key="6">
    <source>
        <dbReference type="ARBA" id="ARBA00025217"/>
    </source>
</evidence>
<dbReference type="CDD" id="cd07961">
    <property type="entry name" value="Anticodon_Ia_Ile_ABEc"/>
    <property type="match status" value="1"/>
</dbReference>
<keyword evidence="8" id="KW-0963">Cytoplasm</keyword>
<keyword evidence="4 8" id="KW-0648">Protein biosynthesis</keyword>
<keyword evidence="5 8" id="KW-0030">Aminoacyl-tRNA synthetase</keyword>
<dbReference type="NCBIfam" id="TIGR00392">
    <property type="entry name" value="ileS"/>
    <property type="match status" value="1"/>
</dbReference>
<keyword evidence="3 8" id="KW-0067">ATP-binding</keyword>
<evidence type="ECO:0000256" key="5">
    <source>
        <dbReference type="ARBA" id="ARBA00023146"/>
    </source>
</evidence>
<dbReference type="Gene3D" id="1.10.730.10">
    <property type="entry name" value="Isoleucyl-tRNA Synthetase, Domain 1"/>
    <property type="match status" value="1"/>
</dbReference>
<evidence type="ECO:0000256" key="4">
    <source>
        <dbReference type="ARBA" id="ARBA00022917"/>
    </source>
</evidence>
<sequence length="1146" mass="130939">MIYKEYKNLDYARLADEVLDHWKRTHAFEQSVSLREGKPTFTFYEGPPSANGMPGIHHVMARTIKDIFCRYKTLQGFQVDRKGGWDTHGLPIELQVEKELGITKDDIGKTISVEEYNQKCRETVMRFTDRWNDLTEKMGYWVDLEHPYVTYENNYIESVWSLLKKLYDKGLLYKGYTIQPFSPKAGTGLSSHELNMPGTYRDVRDTTIVAQFKVKPNGKSGFLFFDSQDADVYILAWTTTPWTLPANSALTVGANIDYVLVKTLNPYTHRIVHVVLAKNLVGRWLSEKAKVEPEKSLAAFEAYLPTDKVIPWSLVSEFKGQHLEGIEYEQLMPYVQPAPSEGKPFRVILGDFVTTEDGTGVVHTSPTFGADDFRVSQQNGIPAIMVKDETGKDVPIVDRHGQFVAEITDYAGRYVKEEYYSDEERADPEFKPTDVLIAIQLKEENKAFRVEKYEHPYPHCWRTDKPILYYPLDSWFIKTTAVKDRLVELNKTINWQPESTGTGRFGNWLENLVDWNLSRSRFWGTPLPIWRSEPTPGVQQAEVCIGSVEELCGYVWEALASDVLTDEQRAKNEAFLAAHAAGTFDLHRPYSDEIYFVSEDGQLMQREPDLIDVWFDSGAMPYAQWHYPFENQEVFERSFPADFISEGVDQTRGWFFTLHAIAGMLFDSVAFKNVVSTGLVLDKNGNKMSKRLGNGIDPFDTLGTYGADATRWYMITNAEPWDNLKFNIDGIAEVQRRFFGTLTNTYNFFALYANLDGYTIEQFDRIPREQLPELDRWILSKLNTLIKEVTEQFDGYNPTKAGRLVQDFVNDQLSNWYVRLCRRRFWAGELSTDKRAAYQTLQHCLAAVAQLMSPIAPFYADWLYQNLTERVREESIAENTPFKHESVHFTDWATADESWIDTDLETSMALAQQISSMVHGLRKGHKLKVRQPLSRLLIPVLTPDTRRQIEHVAPIIQSEVNVKAVEFVDDASGILTKKVKPNFKALGPKFGKQMKDVAAAITGMNGDQLADLERTQQIELAGFTITLADVEILTEDIPGWVVAADGPLTVALDVNVTDELRREGIARDVVNRIQNLRKDQQFEVTDKIRIELERNNDLLTAAVEANKAYIQQEVQAVQLDLVTGLNGSAVDIEMDEFVLKVKIERV</sequence>
<evidence type="ECO:0000259" key="9">
    <source>
        <dbReference type="Pfam" id="PF00133"/>
    </source>
</evidence>
<keyword evidence="8" id="KW-0479">Metal-binding</keyword>
<reference evidence="11 12" key="1">
    <citation type="submission" date="2021-03" db="EMBL/GenBank/DDBJ databases">
        <title>Fibrella sp. HMF5405 genome sequencing and assembly.</title>
        <authorList>
            <person name="Kang H."/>
            <person name="Kim H."/>
            <person name="Bae S."/>
            <person name="Joh K."/>
        </authorList>
    </citation>
    <scope>NUCLEOTIDE SEQUENCE [LARGE SCALE GENOMIC DNA]</scope>
    <source>
        <strain evidence="11 12">HMF5405</strain>
    </source>
</reference>
<gene>
    <name evidence="8" type="primary">ileS</name>
    <name evidence="11" type="ORF">J2I46_04075</name>
</gene>
<dbReference type="EMBL" id="JAFMYW010000001">
    <property type="protein sequence ID" value="MBO0947744.1"/>
    <property type="molecule type" value="Genomic_DNA"/>
</dbReference>
<dbReference type="InterPro" id="IPR002300">
    <property type="entry name" value="aa-tRNA-synth_Ia"/>
</dbReference>
<dbReference type="Pfam" id="PF00133">
    <property type="entry name" value="tRNA-synt_1"/>
    <property type="match status" value="1"/>
</dbReference>
<dbReference type="InterPro" id="IPR014729">
    <property type="entry name" value="Rossmann-like_a/b/a_fold"/>
</dbReference>
<dbReference type="PANTHER" id="PTHR42780">
    <property type="entry name" value="SOLEUCYL-TRNA SYNTHETASE"/>
    <property type="match status" value="1"/>
</dbReference>
<keyword evidence="1 8" id="KW-0436">Ligase</keyword>
<dbReference type="PANTHER" id="PTHR42780:SF1">
    <property type="entry name" value="ISOLEUCINE--TRNA LIGASE, CYTOPLASMIC"/>
    <property type="match status" value="1"/>
</dbReference>
<feature type="short sequence motif" description="'HIGH' region" evidence="8">
    <location>
        <begin position="48"/>
        <end position="58"/>
    </location>
</feature>
<dbReference type="CDD" id="cd00818">
    <property type="entry name" value="IleRS_core"/>
    <property type="match status" value="1"/>
</dbReference>
<dbReference type="RefSeq" id="WP_207327648.1">
    <property type="nucleotide sequence ID" value="NZ_JAFMYW010000001.1"/>
</dbReference>
<dbReference type="SUPFAM" id="SSF47323">
    <property type="entry name" value="Anticodon-binding domain of a subclass of class I aminoacyl-tRNA synthetases"/>
    <property type="match status" value="1"/>
</dbReference>
<dbReference type="InterPro" id="IPR002301">
    <property type="entry name" value="Ile-tRNA-ligase"/>
</dbReference>
<dbReference type="InterPro" id="IPR023586">
    <property type="entry name" value="Ile-tRNA-ligase_type2"/>
</dbReference>
<accession>A0ABS3JEM7</accession>